<dbReference type="AlphaFoldDB" id="A0A915ZK96"/>
<accession>A0A915ZK96</accession>
<organism evidence="1 2">
    <name type="scientific">Rhizophagus irregularis</name>
    <dbReference type="NCBI Taxonomy" id="588596"/>
    <lineage>
        <taxon>Eukaryota</taxon>
        <taxon>Fungi</taxon>
        <taxon>Fungi incertae sedis</taxon>
        <taxon>Mucoromycota</taxon>
        <taxon>Glomeromycotina</taxon>
        <taxon>Glomeromycetes</taxon>
        <taxon>Glomerales</taxon>
        <taxon>Glomeraceae</taxon>
        <taxon>Rhizophagus</taxon>
    </lineage>
</organism>
<evidence type="ECO:0000313" key="2">
    <source>
        <dbReference type="Proteomes" id="UP000684084"/>
    </source>
</evidence>
<dbReference type="Proteomes" id="UP000684084">
    <property type="component" value="Unassembled WGS sequence"/>
</dbReference>
<reference evidence="1" key="1">
    <citation type="submission" date="2020-05" db="EMBL/GenBank/DDBJ databases">
        <authorList>
            <person name="Rincon C."/>
            <person name="Sanders R I."/>
            <person name="Robbins C."/>
            <person name="Chaturvedi A."/>
        </authorList>
    </citation>
    <scope>NUCLEOTIDE SEQUENCE</scope>
    <source>
        <strain evidence="1">CHB12</strain>
    </source>
</reference>
<dbReference type="EMBL" id="CAGKOT010000042">
    <property type="protein sequence ID" value="CAB5380152.1"/>
    <property type="molecule type" value="Genomic_DNA"/>
</dbReference>
<comment type="caution">
    <text evidence="1">The sequence shown here is derived from an EMBL/GenBank/DDBJ whole genome shotgun (WGS) entry which is preliminary data.</text>
</comment>
<proteinExistence type="predicted"/>
<name>A0A915ZK96_9GLOM</name>
<dbReference type="OrthoDB" id="2303177at2759"/>
<sequence length="112" mass="12779">MTDAENLHHICDRISCGNGLSSFRPSDAREFWLLFRWPKNALKFDGFLDLLSGFRRIFQAGHSQSFGIFGRLPPTGLRTRGKLDFGAFDAFEFEILYLKFGTPIWVSEGEKG</sequence>
<protein>
    <submittedName>
        <fullName evidence="1">Uncharacterized protein</fullName>
    </submittedName>
</protein>
<gene>
    <name evidence="1" type="ORF">CHRIB12_LOCUS16945</name>
</gene>
<dbReference type="VEuPathDB" id="FungiDB:RhiirFUN_016498"/>
<evidence type="ECO:0000313" key="1">
    <source>
        <dbReference type="EMBL" id="CAB5380152.1"/>
    </source>
</evidence>